<name>A0A6A7BK57_9PLEO</name>
<evidence type="ECO:0000313" key="3">
    <source>
        <dbReference type="Proteomes" id="UP000799423"/>
    </source>
</evidence>
<dbReference type="PANTHER" id="PTHR24148">
    <property type="entry name" value="ANKYRIN REPEAT DOMAIN-CONTAINING PROTEIN 39 HOMOLOG-RELATED"/>
    <property type="match status" value="1"/>
</dbReference>
<dbReference type="EMBL" id="MU006292">
    <property type="protein sequence ID" value="KAF2854498.1"/>
    <property type="molecule type" value="Genomic_DNA"/>
</dbReference>
<reference evidence="2" key="1">
    <citation type="submission" date="2020-01" db="EMBL/GenBank/DDBJ databases">
        <authorList>
            <consortium name="DOE Joint Genome Institute"/>
            <person name="Haridas S."/>
            <person name="Albert R."/>
            <person name="Binder M."/>
            <person name="Bloem J."/>
            <person name="Labutti K."/>
            <person name="Salamov A."/>
            <person name="Andreopoulos B."/>
            <person name="Baker S.E."/>
            <person name="Barry K."/>
            <person name="Bills G."/>
            <person name="Bluhm B.H."/>
            <person name="Cannon C."/>
            <person name="Castanera R."/>
            <person name="Culley D.E."/>
            <person name="Daum C."/>
            <person name="Ezra D."/>
            <person name="Gonzalez J.B."/>
            <person name="Henrissat B."/>
            <person name="Kuo A."/>
            <person name="Liang C."/>
            <person name="Lipzen A."/>
            <person name="Lutzoni F."/>
            <person name="Magnuson J."/>
            <person name="Mondo S."/>
            <person name="Nolan M."/>
            <person name="Ohm R."/>
            <person name="Pangilinan J."/>
            <person name="Park H.-J."/>
            <person name="Ramirez L."/>
            <person name="Alfaro M."/>
            <person name="Sun H."/>
            <person name="Tritt A."/>
            <person name="Yoshinaga Y."/>
            <person name="Zwiers L.-H."/>
            <person name="Turgeon B.G."/>
            <person name="Goodwin S.B."/>
            <person name="Spatafora J.W."/>
            <person name="Crous P.W."/>
            <person name="Grigoriev I.V."/>
        </authorList>
    </citation>
    <scope>NUCLEOTIDE SEQUENCE</scope>
    <source>
        <strain evidence="2">IPT5</strain>
    </source>
</reference>
<evidence type="ECO:0000259" key="1">
    <source>
        <dbReference type="Pfam" id="PF06985"/>
    </source>
</evidence>
<keyword evidence="3" id="KW-1185">Reference proteome</keyword>
<dbReference type="Pfam" id="PF26639">
    <property type="entry name" value="Het-6_barrel"/>
    <property type="match status" value="1"/>
</dbReference>
<dbReference type="InterPro" id="IPR052895">
    <property type="entry name" value="HetReg/Transcr_Mod"/>
</dbReference>
<protein>
    <submittedName>
        <fullName evidence="2">HET-domain-containing protein</fullName>
    </submittedName>
</protein>
<sequence>MFGAFQFTSKLTSLYKHRLEGRNIRVLELLPGYPNEIIRCHLIDISLENEETLPYEALSYVWGDPKVTETILVDGHVCSITVNLAHALRRLRADITPDNAEQREDLERSIEAMSASMTQLALGGRALWIDAVCINQKDDLEKTAQVQLMRQVYSNATKTIAWLGDDASEDVAAAIESINYVHEVLHKGQLAQNLYAYKDRPVGDEQGQLSLKSLEATMKQRGWSDPLQSVDKFFSCPWWSRVWVVQEVVLGSRVQLLYGPRDIDAHKVAAFTVWHDRRGWLEPSTLYGVYRAWRRFHTDPRHASPVHMLNNFRDLKCTDPKDKVFGLAGIMAQEFVTVDYTKSVVQIYTEFIVGALRAERDLYVLSYVGHDEEDDHSDEWPSWVAQWNRPGDSWVLWNELNHWAASRRSVAIADLDLALRGTLVVKGLTFDTITRTSGKLLDTTGQYEDDKSFRRGFLAAYHDITGALESEGLTDRETSEADAFLQSLVEFSQVSFMDEKKAKAQKSDHFKVVWSIGHDRKIFRTSRGHLGLGSRNVREGDKVIVLDGAKLPHIVRHKAPEQGTWSFVGDCVVQGIMEGEVYDLNGENGVEEQVFNLV</sequence>
<dbReference type="Proteomes" id="UP000799423">
    <property type="component" value="Unassembled WGS sequence"/>
</dbReference>
<dbReference type="InterPro" id="IPR010730">
    <property type="entry name" value="HET"/>
</dbReference>
<gene>
    <name evidence="2" type="ORF">T440DRAFT_504800</name>
</gene>
<dbReference type="Pfam" id="PF06985">
    <property type="entry name" value="HET"/>
    <property type="match status" value="1"/>
</dbReference>
<dbReference type="PANTHER" id="PTHR24148:SF73">
    <property type="entry name" value="HET DOMAIN PROTEIN (AFU_ORTHOLOGUE AFUA_8G01020)"/>
    <property type="match status" value="1"/>
</dbReference>
<feature type="domain" description="Heterokaryon incompatibility" evidence="1">
    <location>
        <begin position="55"/>
        <end position="247"/>
    </location>
</feature>
<proteinExistence type="predicted"/>
<evidence type="ECO:0000313" key="2">
    <source>
        <dbReference type="EMBL" id="KAF2854498.1"/>
    </source>
</evidence>
<organism evidence="2 3">
    <name type="scientific">Plenodomus tracheiphilus IPT5</name>
    <dbReference type="NCBI Taxonomy" id="1408161"/>
    <lineage>
        <taxon>Eukaryota</taxon>
        <taxon>Fungi</taxon>
        <taxon>Dikarya</taxon>
        <taxon>Ascomycota</taxon>
        <taxon>Pezizomycotina</taxon>
        <taxon>Dothideomycetes</taxon>
        <taxon>Pleosporomycetidae</taxon>
        <taxon>Pleosporales</taxon>
        <taxon>Pleosporineae</taxon>
        <taxon>Leptosphaeriaceae</taxon>
        <taxon>Plenodomus</taxon>
    </lineage>
</organism>
<dbReference type="AlphaFoldDB" id="A0A6A7BK57"/>
<dbReference type="OrthoDB" id="5386682at2759"/>
<accession>A0A6A7BK57</accession>